<dbReference type="PROSITE" id="PS51379">
    <property type="entry name" value="4FE4S_FER_2"/>
    <property type="match status" value="3"/>
</dbReference>
<feature type="domain" description="4Fe-4S ferredoxin-type" evidence="5">
    <location>
        <begin position="11"/>
        <end position="30"/>
    </location>
</feature>
<evidence type="ECO:0000313" key="6">
    <source>
        <dbReference type="EMBL" id="HHP67346.1"/>
    </source>
</evidence>
<dbReference type="GO" id="GO:0016491">
    <property type="term" value="F:oxidoreductase activity"/>
    <property type="evidence" value="ECO:0007669"/>
    <property type="project" value="UniProtKB-ARBA"/>
</dbReference>
<evidence type="ECO:0000256" key="4">
    <source>
        <dbReference type="ARBA" id="ARBA00023014"/>
    </source>
</evidence>
<dbReference type="Pfam" id="PF00037">
    <property type="entry name" value="Fer4"/>
    <property type="match status" value="1"/>
</dbReference>
<dbReference type="EMBL" id="DRYK01000018">
    <property type="protein sequence ID" value="HHP67346.1"/>
    <property type="molecule type" value="Genomic_DNA"/>
</dbReference>
<keyword evidence="4" id="KW-0411">Iron-sulfur</keyword>
<dbReference type="InterPro" id="IPR017896">
    <property type="entry name" value="4Fe4S_Fe-S-bd"/>
</dbReference>
<dbReference type="GO" id="GO:0046872">
    <property type="term" value="F:metal ion binding"/>
    <property type="evidence" value="ECO:0007669"/>
    <property type="project" value="UniProtKB-KW"/>
</dbReference>
<feature type="domain" description="4Fe-4S ferredoxin-type" evidence="5">
    <location>
        <begin position="78"/>
        <end position="107"/>
    </location>
</feature>
<evidence type="ECO:0000256" key="1">
    <source>
        <dbReference type="ARBA" id="ARBA00022485"/>
    </source>
</evidence>
<keyword evidence="3" id="KW-0408">Iron</keyword>
<evidence type="ECO:0000256" key="2">
    <source>
        <dbReference type="ARBA" id="ARBA00022723"/>
    </source>
</evidence>
<dbReference type="AlphaFoldDB" id="A0A7J3XXE9"/>
<dbReference type="InterPro" id="IPR017900">
    <property type="entry name" value="4Fe4S_Fe_S_CS"/>
</dbReference>
<gene>
    <name evidence="6" type="ORF">ENM60_00905</name>
</gene>
<dbReference type="Pfam" id="PF13247">
    <property type="entry name" value="Fer4_11"/>
    <property type="match status" value="1"/>
</dbReference>
<dbReference type="CDD" id="cd16374">
    <property type="entry name" value="DMSOR_beta_like"/>
    <property type="match status" value="1"/>
</dbReference>
<proteinExistence type="predicted"/>
<evidence type="ECO:0000256" key="3">
    <source>
        <dbReference type="ARBA" id="ARBA00023004"/>
    </source>
</evidence>
<keyword evidence="2" id="KW-0479">Metal-binding</keyword>
<accession>A0A7J3XXE9</accession>
<dbReference type="PANTHER" id="PTHR43177">
    <property type="entry name" value="PROTEIN NRFC"/>
    <property type="match status" value="1"/>
</dbReference>
<dbReference type="GO" id="GO:0051539">
    <property type="term" value="F:4 iron, 4 sulfur cluster binding"/>
    <property type="evidence" value="ECO:0007669"/>
    <property type="project" value="UniProtKB-KW"/>
</dbReference>
<dbReference type="InterPro" id="IPR050954">
    <property type="entry name" value="ET_IronSulfur_Cluster-Binding"/>
</dbReference>
<dbReference type="PROSITE" id="PS00198">
    <property type="entry name" value="4FE4S_FER_1"/>
    <property type="match status" value="1"/>
</dbReference>
<feature type="domain" description="4Fe-4S ferredoxin-type" evidence="5">
    <location>
        <begin position="45"/>
        <end position="77"/>
    </location>
</feature>
<dbReference type="Gene3D" id="3.30.70.20">
    <property type="match status" value="2"/>
</dbReference>
<protein>
    <submittedName>
        <fullName evidence="6">4Fe-4S dicluster domain-containing protein</fullName>
    </submittedName>
</protein>
<reference evidence="6" key="1">
    <citation type="journal article" date="2020" name="mSystems">
        <title>Genome- and Community-Level Interaction Insights into Carbon Utilization and Element Cycling Functions of Hydrothermarchaeota in Hydrothermal Sediment.</title>
        <authorList>
            <person name="Zhou Z."/>
            <person name="Liu Y."/>
            <person name="Xu W."/>
            <person name="Pan J."/>
            <person name="Luo Z.H."/>
            <person name="Li M."/>
        </authorList>
    </citation>
    <scope>NUCLEOTIDE SEQUENCE [LARGE SCALE GENOMIC DNA]</scope>
    <source>
        <strain evidence="6">SpSt-110</strain>
    </source>
</reference>
<evidence type="ECO:0000259" key="5">
    <source>
        <dbReference type="PROSITE" id="PS51379"/>
    </source>
</evidence>
<name>A0A7J3XXE9_9CREN</name>
<dbReference type="SUPFAM" id="SSF54862">
    <property type="entry name" value="4Fe-4S ferredoxins"/>
    <property type="match status" value="1"/>
</dbReference>
<organism evidence="6">
    <name type="scientific">Thermogladius calderae</name>
    <dbReference type="NCBI Taxonomy" id="1200300"/>
    <lineage>
        <taxon>Archaea</taxon>
        <taxon>Thermoproteota</taxon>
        <taxon>Thermoprotei</taxon>
        <taxon>Desulfurococcales</taxon>
        <taxon>Desulfurococcaceae</taxon>
        <taxon>Thermogladius</taxon>
    </lineage>
</organism>
<sequence length="167" mass="17857">MLVGSNPQLRYLRVIDLGACIGCGACEAVCDFIHDGRPFIRVYRTSTGLDVPLSCFHCSKAPCVEVCPTGAMTRDQSGAVYVEASKCIGCLACLYACPFSIPELDPVVKVSSKCDLCRPLRSKGLNPACAAICPAGAILYGEEALVYEAGKRRVAESLAKARFESLR</sequence>
<comment type="caution">
    <text evidence="6">The sequence shown here is derived from an EMBL/GenBank/DDBJ whole genome shotgun (WGS) entry which is preliminary data.</text>
</comment>
<keyword evidence="1" id="KW-0004">4Fe-4S</keyword>
<dbReference type="PANTHER" id="PTHR43177:SF3">
    <property type="entry name" value="PROTEIN NRFC HOMOLOG"/>
    <property type="match status" value="1"/>
</dbReference>